<dbReference type="Pfam" id="PF01039">
    <property type="entry name" value="Carboxyl_trans"/>
    <property type="match status" value="1"/>
</dbReference>
<accession>A0A4Q1UFG9</accession>
<evidence type="ECO:0000313" key="4">
    <source>
        <dbReference type="EMBL" id="RXT33328.1"/>
    </source>
</evidence>
<feature type="domain" description="CoA carboxyltransferase N-terminal" evidence="2">
    <location>
        <begin position="2"/>
        <end position="268"/>
    </location>
</feature>
<evidence type="ECO:0000313" key="5">
    <source>
        <dbReference type="Proteomes" id="UP000290819"/>
    </source>
</evidence>
<dbReference type="PANTHER" id="PTHR43842">
    <property type="entry name" value="PROPIONYL-COA CARBOXYLASE BETA CHAIN"/>
    <property type="match status" value="1"/>
</dbReference>
<dbReference type="OrthoDB" id="9803706at2"/>
<dbReference type="Proteomes" id="UP000290819">
    <property type="component" value="Unassembled WGS sequence"/>
</dbReference>
<dbReference type="GO" id="GO:0004658">
    <property type="term" value="F:propionyl-CoA carboxylase activity"/>
    <property type="evidence" value="ECO:0007669"/>
    <property type="project" value="TreeGrafter"/>
</dbReference>
<dbReference type="InterPro" id="IPR029045">
    <property type="entry name" value="ClpP/crotonase-like_dom_sf"/>
</dbReference>
<evidence type="ECO:0000256" key="1">
    <source>
        <dbReference type="SAM" id="MobiDB-lite"/>
    </source>
</evidence>
<name>A0A4Q1UFG9_9BRAD</name>
<feature type="region of interest" description="Disordered" evidence="1">
    <location>
        <begin position="1"/>
        <end position="21"/>
    </location>
</feature>
<dbReference type="AlphaFoldDB" id="A0A4Q1UFG9"/>
<proteinExistence type="predicted"/>
<evidence type="ECO:0000259" key="3">
    <source>
        <dbReference type="PROSITE" id="PS50989"/>
    </source>
</evidence>
<dbReference type="Gene3D" id="3.90.226.10">
    <property type="entry name" value="2-enoyl-CoA Hydratase, Chain A, domain 1"/>
    <property type="match status" value="2"/>
</dbReference>
<dbReference type="InterPro" id="IPR034733">
    <property type="entry name" value="AcCoA_carboxyl_beta"/>
</dbReference>
<dbReference type="PROSITE" id="PS50980">
    <property type="entry name" value="COA_CT_NTER"/>
    <property type="match status" value="1"/>
</dbReference>
<protein>
    <recommendedName>
        <fullName evidence="6">Acyl-CoA carboxylase</fullName>
    </recommendedName>
</protein>
<keyword evidence="5" id="KW-1185">Reference proteome</keyword>
<sequence>MTSHPDAGQRQILADIESERAKLMDEARPEAMKRLAERGRLSPRARIARLVDPDTFDEIGALASEESEAGQPHPRDKSPADGVVTGTARIDGRPVAIVAQDFSVFGGSIGKLGSAKTHRMVRIAIRRGIPVVMMLDGGGHRIQGGQNSRHFAQANSMFHDLARASGWIPMVALMLGAGFAGPTNYAGLADLVIMVRGQSVMGLAGPALVKAGTGEDTDQETLGGAAVQVDKQGLADLGVANEDEAFAAARRFLSYLPANARKPLPVAATNDPADRGDEALLDIVPPSTRRAYDMRQIVSGIADTGSPFEIKPTFAANLITSFARLGGRPVGFIANQPMRIGGILDANACEKGAHFIALCDAYGLPLISLIDVPGFYIGSAAERTTLGRRSAKLIHEWGHASVPRVSVVIRKGFGLGYFAMNGGRAFDSDASFAWPSAQICAMSIEGAIDVAFRKEYMSAPDPQVRRREMIEETRAQTGSIHAAEGFGVDDVIDPRTTRRRIIEIFAQAPPRREPDQPPKFRSIAPI</sequence>
<dbReference type="PROSITE" id="PS50989">
    <property type="entry name" value="COA_CT_CTER"/>
    <property type="match status" value="1"/>
</dbReference>
<organism evidence="4 5">
    <name type="scientific">Bradyrhizobium betae</name>
    <dbReference type="NCBI Taxonomy" id="244734"/>
    <lineage>
        <taxon>Bacteria</taxon>
        <taxon>Pseudomonadati</taxon>
        <taxon>Pseudomonadota</taxon>
        <taxon>Alphaproteobacteria</taxon>
        <taxon>Hyphomicrobiales</taxon>
        <taxon>Nitrobacteraceae</taxon>
        <taxon>Bradyrhizobium</taxon>
    </lineage>
</organism>
<dbReference type="InterPro" id="IPR011762">
    <property type="entry name" value="COA_CT_N"/>
</dbReference>
<dbReference type="InterPro" id="IPR051047">
    <property type="entry name" value="AccD/PCCB"/>
</dbReference>
<dbReference type="SUPFAM" id="SSF52096">
    <property type="entry name" value="ClpP/crotonase"/>
    <property type="match status" value="2"/>
</dbReference>
<dbReference type="InterPro" id="IPR011763">
    <property type="entry name" value="COA_CT_C"/>
</dbReference>
<evidence type="ECO:0000259" key="2">
    <source>
        <dbReference type="PROSITE" id="PS50980"/>
    </source>
</evidence>
<feature type="domain" description="CoA carboxyltransferase C-terminal" evidence="3">
    <location>
        <begin position="272"/>
        <end position="507"/>
    </location>
</feature>
<dbReference type="PANTHER" id="PTHR43842:SF2">
    <property type="entry name" value="PROPIONYL-COA CARBOXYLASE BETA CHAIN, MITOCHONDRIAL"/>
    <property type="match status" value="1"/>
</dbReference>
<reference evidence="4 5" key="1">
    <citation type="submission" date="2017-03" db="EMBL/GenBank/DDBJ databases">
        <authorList>
            <person name="Safronova V.I."/>
            <person name="Sazanova A.L."/>
            <person name="Chirak E.R."/>
        </authorList>
    </citation>
    <scope>NUCLEOTIDE SEQUENCE [LARGE SCALE GENOMIC DNA]</scope>
    <source>
        <strain evidence="4 5">Opo-243</strain>
    </source>
</reference>
<evidence type="ECO:0008006" key="6">
    <source>
        <dbReference type="Google" id="ProtNLM"/>
    </source>
</evidence>
<dbReference type="EMBL" id="MZXW01000057">
    <property type="protein sequence ID" value="RXT33328.1"/>
    <property type="molecule type" value="Genomic_DNA"/>
</dbReference>
<gene>
    <name evidence="4" type="ORF">B5V03_40420</name>
</gene>
<comment type="caution">
    <text evidence="4">The sequence shown here is derived from an EMBL/GenBank/DDBJ whole genome shotgun (WGS) entry which is preliminary data.</text>
</comment>
<dbReference type="RefSeq" id="WP_129276065.1">
    <property type="nucleotide sequence ID" value="NZ_MZXW01000057.1"/>
</dbReference>